<keyword evidence="2" id="KW-0479">Metal-binding</keyword>
<evidence type="ECO:0000256" key="6">
    <source>
        <dbReference type="ARBA" id="ARBA00023242"/>
    </source>
</evidence>
<keyword evidence="5" id="KW-0862">Zinc</keyword>
<sequence>MDSAGQFTEPSLVAITAQANRTVTGEALSGSNNGNSPSESAKLIQPLIRQQQQIPVVLIVPPHTSDNSNNESAINSAQRPFTCQWEISLDNICNDQFGDPDAFYSHLAENHVGRKSTGNLSLNCKWIGCSHADRPFSKRDHIVSHCRAHVPFKANICIDCNTPFKWPQGAVFSKTSISTLILSVLLDLKKHCLKHGHKLVEPLPKAPGPSTVVTDLETGHQHLREGPRLTGGNRKPGRNPKEIRKSVNATITAYPLQIQLPNYPGRLISQSVEIQTSIPNNSSFNTFILPSNNPNFYDTSSRIETVPSQSQYVYSTESHHQPQKILAPQSYSLSHSQHNPQYVQEAQYLQTNSISSQAQPIAHHQPQPNFQYRQSQPPIQRKISNSSRAAISVLLNTPLPKTPAPKTPATTMPSVHLQQNNQAFLNPNTFALKPQIMPPQQPLQQLHPLQMLPLSHRIAETQQHTYRRSYLQQQDNSANSFSPKQPIQAINSGSSLRLHPYVRQQLPQPPQLLHYVQQQQQQQQTSIFAESVVAQQTPYFGDFAFGGLSGSIFNAASSPFVRLQQHRLIEQVDARFNDCDFGSGIGYGIGGGGYESAKPVTAQIQTLLQYATPALQLPFSPLFEAQLSQSGYQDNGVREDLETVEQYGFTDDALSVVPAATAAATLVDVDGVVMAIGVASGVGTGVNRAADQLSAAYGLITDYRVGEFGKINDDALF</sequence>
<dbReference type="GO" id="GO:0008270">
    <property type="term" value="F:zinc ion binding"/>
    <property type="evidence" value="ECO:0007669"/>
    <property type="project" value="UniProtKB-KW"/>
</dbReference>
<dbReference type="EMBL" id="JADGJH010000377">
    <property type="protein sequence ID" value="KAJ3130590.1"/>
    <property type="molecule type" value="Genomic_DNA"/>
</dbReference>
<keyword evidence="6" id="KW-0539">Nucleus</keyword>
<evidence type="ECO:0000256" key="3">
    <source>
        <dbReference type="ARBA" id="ARBA00022737"/>
    </source>
</evidence>
<organism evidence="8 9">
    <name type="scientific">Physocladia obscura</name>
    <dbReference type="NCBI Taxonomy" id="109957"/>
    <lineage>
        <taxon>Eukaryota</taxon>
        <taxon>Fungi</taxon>
        <taxon>Fungi incertae sedis</taxon>
        <taxon>Chytridiomycota</taxon>
        <taxon>Chytridiomycota incertae sedis</taxon>
        <taxon>Chytridiomycetes</taxon>
        <taxon>Chytridiales</taxon>
        <taxon>Chytriomycetaceae</taxon>
        <taxon>Physocladia</taxon>
    </lineage>
</organism>
<evidence type="ECO:0008006" key="10">
    <source>
        <dbReference type="Google" id="ProtNLM"/>
    </source>
</evidence>
<evidence type="ECO:0000256" key="2">
    <source>
        <dbReference type="ARBA" id="ARBA00022723"/>
    </source>
</evidence>
<dbReference type="Gene3D" id="3.30.160.60">
    <property type="entry name" value="Classic Zinc Finger"/>
    <property type="match status" value="1"/>
</dbReference>
<keyword evidence="9" id="KW-1185">Reference proteome</keyword>
<protein>
    <recommendedName>
        <fullName evidence="10">C2H2-type domain-containing protein</fullName>
    </recommendedName>
</protein>
<feature type="compositionally biased region" description="Polar residues" evidence="7">
    <location>
        <begin position="369"/>
        <end position="381"/>
    </location>
</feature>
<dbReference type="AlphaFoldDB" id="A0AAD5T675"/>
<dbReference type="GO" id="GO:0005634">
    <property type="term" value="C:nucleus"/>
    <property type="evidence" value="ECO:0007669"/>
    <property type="project" value="UniProtKB-SubCell"/>
</dbReference>
<comment type="subcellular location">
    <subcellularLocation>
        <location evidence="1">Nucleus</location>
    </subcellularLocation>
</comment>
<dbReference type="Proteomes" id="UP001211907">
    <property type="component" value="Unassembled WGS sequence"/>
</dbReference>
<evidence type="ECO:0000313" key="8">
    <source>
        <dbReference type="EMBL" id="KAJ3130590.1"/>
    </source>
</evidence>
<feature type="region of interest" description="Disordered" evidence="7">
    <location>
        <begin position="355"/>
        <end position="381"/>
    </location>
</feature>
<comment type="caution">
    <text evidence="8">The sequence shown here is derived from an EMBL/GenBank/DDBJ whole genome shotgun (WGS) entry which is preliminary data.</text>
</comment>
<evidence type="ECO:0000256" key="5">
    <source>
        <dbReference type="ARBA" id="ARBA00022833"/>
    </source>
</evidence>
<dbReference type="InterPro" id="IPR050806">
    <property type="entry name" value="pacC/RIM101"/>
</dbReference>
<accession>A0AAD5T675</accession>
<gene>
    <name evidence="8" type="ORF">HK100_007913</name>
</gene>
<proteinExistence type="predicted"/>
<reference evidence="8" key="1">
    <citation type="submission" date="2020-05" db="EMBL/GenBank/DDBJ databases">
        <title>Phylogenomic resolution of chytrid fungi.</title>
        <authorList>
            <person name="Stajich J.E."/>
            <person name="Amses K."/>
            <person name="Simmons R."/>
            <person name="Seto K."/>
            <person name="Myers J."/>
            <person name="Bonds A."/>
            <person name="Quandt C.A."/>
            <person name="Barry K."/>
            <person name="Liu P."/>
            <person name="Grigoriev I."/>
            <person name="Longcore J.E."/>
            <person name="James T.Y."/>
        </authorList>
    </citation>
    <scope>NUCLEOTIDE SEQUENCE</scope>
    <source>
        <strain evidence="8">JEL0513</strain>
    </source>
</reference>
<name>A0AAD5T675_9FUNG</name>
<evidence type="ECO:0000256" key="1">
    <source>
        <dbReference type="ARBA" id="ARBA00004123"/>
    </source>
</evidence>
<keyword evidence="4" id="KW-0863">Zinc-finger</keyword>
<feature type="compositionally biased region" description="Low complexity" evidence="7">
    <location>
        <begin position="357"/>
        <end position="368"/>
    </location>
</feature>
<dbReference type="PANTHER" id="PTHR47257">
    <property type="entry name" value="PH-RESPONSE TRANSCRIPTION FACTOR PACC/RIM101"/>
    <property type="match status" value="1"/>
</dbReference>
<evidence type="ECO:0000313" key="9">
    <source>
        <dbReference type="Proteomes" id="UP001211907"/>
    </source>
</evidence>
<evidence type="ECO:0000256" key="4">
    <source>
        <dbReference type="ARBA" id="ARBA00022771"/>
    </source>
</evidence>
<evidence type="ECO:0000256" key="7">
    <source>
        <dbReference type="SAM" id="MobiDB-lite"/>
    </source>
</evidence>
<dbReference type="PANTHER" id="PTHR47257:SF1">
    <property type="entry name" value="PH-RESPONSE TRANSCRIPTION FACTOR PACC_RIM101"/>
    <property type="match status" value="1"/>
</dbReference>
<keyword evidence="3" id="KW-0677">Repeat</keyword>